<keyword evidence="4" id="KW-1185">Reference proteome</keyword>
<keyword evidence="1" id="KW-0732">Signal</keyword>
<feature type="signal peptide" evidence="1">
    <location>
        <begin position="1"/>
        <end position="22"/>
    </location>
</feature>
<evidence type="ECO:0000256" key="1">
    <source>
        <dbReference type="SAM" id="SignalP"/>
    </source>
</evidence>
<dbReference type="GO" id="GO:0008061">
    <property type="term" value="F:chitin binding"/>
    <property type="evidence" value="ECO:0007669"/>
    <property type="project" value="InterPro"/>
</dbReference>
<dbReference type="AlphaFoldDB" id="A0A8J5TJA9"/>
<proteinExistence type="predicted"/>
<reference evidence="3" key="1">
    <citation type="journal article" date="2021" name="Sci. Adv.">
        <title>The American lobster genome reveals insights on longevity, neural, and immune adaptations.</title>
        <authorList>
            <person name="Polinski J.M."/>
            <person name="Zimin A.V."/>
            <person name="Clark K.F."/>
            <person name="Kohn A.B."/>
            <person name="Sadowski N."/>
            <person name="Timp W."/>
            <person name="Ptitsyn A."/>
            <person name="Khanna P."/>
            <person name="Romanova D.Y."/>
            <person name="Williams P."/>
            <person name="Greenwood S.J."/>
            <person name="Moroz L.L."/>
            <person name="Walt D.R."/>
            <person name="Bodnar A.G."/>
        </authorList>
    </citation>
    <scope>NUCLEOTIDE SEQUENCE</scope>
    <source>
        <strain evidence="3">GMGI-L3</strain>
    </source>
</reference>
<dbReference type="PROSITE" id="PS50940">
    <property type="entry name" value="CHIT_BIND_II"/>
    <property type="match status" value="1"/>
</dbReference>
<dbReference type="Proteomes" id="UP000747542">
    <property type="component" value="Unassembled WGS sequence"/>
</dbReference>
<evidence type="ECO:0000259" key="2">
    <source>
        <dbReference type="PROSITE" id="PS50940"/>
    </source>
</evidence>
<feature type="domain" description="Chitin-binding type-2" evidence="2">
    <location>
        <begin position="73"/>
        <end position="131"/>
    </location>
</feature>
<dbReference type="SMART" id="SM00494">
    <property type="entry name" value="ChtBD2"/>
    <property type="match status" value="3"/>
</dbReference>
<feature type="chain" id="PRO_5035243940" evidence="1">
    <location>
        <begin position="23"/>
        <end position="269"/>
    </location>
</feature>
<organism evidence="3 4">
    <name type="scientific">Homarus americanus</name>
    <name type="common">American lobster</name>
    <dbReference type="NCBI Taxonomy" id="6706"/>
    <lineage>
        <taxon>Eukaryota</taxon>
        <taxon>Metazoa</taxon>
        <taxon>Ecdysozoa</taxon>
        <taxon>Arthropoda</taxon>
        <taxon>Crustacea</taxon>
        <taxon>Multicrustacea</taxon>
        <taxon>Malacostraca</taxon>
        <taxon>Eumalacostraca</taxon>
        <taxon>Eucarida</taxon>
        <taxon>Decapoda</taxon>
        <taxon>Pleocyemata</taxon>
        <taxon>Astacidea</taxon>
        <taxon>Nephropoidea</taxon>
        <taxon>Nephropidae</taxon>
        <taxon>Homarus</taxon>
    </lineage>
</organism>
<dbReference type="OrthoDB" id="6330787at2759"/>
<sequence>MMTWSRQLLTLLTVVVGHLVDGEFICSGDGFQCSSCNTLAYCSNDKMHMEFSCPPDQWCSSPGGCFTLENEQLKECKCTSSRGFMADPFNTQKYIMCVGEGSQTNLTCPEGKAFNVKTSCCEKQPPLECNRTGFFPVLPSCTSHYSCIPDGSGGYTAAGLTKCTETDFVFDTASLECVNKTTIQVSPEPTCPSGDLVAALDSLECNAFHLCQEGTVISGPICCPVEGQVFNVDSMICEENTEQVECPSINPCDDQEYTYKCNRTQMLSE</sequence>
<evidence type="ECO:0000313" key="3">
    <source>
        <dbReference type="EMBL" id="KAG7176026.1"/>
    </source>
</evidence>
<comment type="caution">
    <text evidence="3">The sequence shown here is derived from an EMBL/GenBank/DDBJ whole genome shotgun (WGS) entry which is preliminary data.</text>
</comment>
<dbReference type="InterPro" id="IPR002557">
    <property type="entry name" value="Chitin-bd_dom"/>
</dbReference>
<dbReference type="GO" id="GO:0005576">
    <property type="term" value="C:extracellular region"/>
    <property type="evidence" value="ECO:0007669"/>
    <property type="project" value="InterPro"/>
</dbReference>
<accession>A0A8J5TJA9</accession>
<name>A0A8J5TJA9_HOMAM</name>
<protein>
    <submittedName>
        <fullName evidence="3">Putative Chitin binding Peritrophin-A domain-containing protein 33</fullName>
    </submittedName>
</protein>
<gene>
    <name evidence="3" type="ORF">Hamer_G016990</name>
</gene>
<evidence type="ECO:0000313" key="4">
    <source>
        <dbReference type="Proteomes" id="UP000747542"/>
    </source>
</evidence>
<dbReference type="EMBL" id="JAHLQT010004419">
    <property type="protein sequence ID" value="KAG7176026.1"/>
    <property type="molecule type" value="Genomic_DNA"/>
</dbReference>
<dbReference type="Pfam" id="PF01607">
    <property type="entry name" value="CBM_14"/>
    <property type="match status" value="1"/>
</dbReference>